<feature type="compositionally biased region" description="Basic and acidic residues" evidence="7">
    <location>
        <begin position="139"/>
        <end position="159"/>
    </location>
</feature>
<dbReference type="GO" id="GO:0045944">
    <property type="term" value="P:positive regulation of transcription by RNA polymerase II"/>
    <property type="evidence" value="ECO:0007669"/>
    <property type="project" value="TreeGrafter"/>
</dbReference>
<feature type="compositionally biased region" description="Polar residues" evidence="7">
    <location>
        <begin position="26"/>
        <end position="39"/>
    </location>
</feature>
<evidence type="ECO:0000256" key="2">
    <source>
        <dbReference type="ARBA" id="ARBA00008032"/>
    </source>
</evidence>
<dbReference type="PANTHER" id="PTHR22745:SF0">
    <property type="entry name" value="PROTHYMOSIN ALPHA"/>
    <property type="match status" value="1"/>
</dbReference>
<dbReference type="GO" id="GO:0042393">
    <property type="term" value="F:histone binding"/>
    <property type="evidence" value="ECO:0007669"/>
    <property type="project" value="TreeGrafter"/>
</dbReference>
<keyword evidence="3" id="KW-0539">Nucleus</keyword>
<organism evidence="8 9">
    <name type="scientific">Camelus ferus</name>
    <name type="common">Wild bactrian camel</name>
    <name type="synonym">Camelus bactrianus ferus</name>
    <dbReference type="NCBI Taxonomy" id="419612"/>
    <lineage>
        <taxon>Eukaryota</taxon>
        <taxon>Metazoa</taxon>
        <taxon>Chordata</taxon>
        <taxon>Craniata</taxon>
        <taxon>Vertebrata</taxon>
        <taxon>Euteleostomi</taxon>
        <taxon>Mammalia</taxon>
        <taxon>Eutheria</taxon>
        <taxon>Laurasiatheria</taxon>
        <taxon>Artiodactyla</taxon>
        <taxon>Tylopoda</taxon>
        <taxon>Camelidae</taxon>
        <taxon>Camelus</taxon>
    </lineage>
</organism>
<comment type="function">
    <text evidence="4">Prothymosin alpha may mediate immune function by conferring resistance to certain opportunistic infections.</text>
</comment>
<evidence type="ECO:0000313" key="8">
    <source>
        <dbReference type="Proteomes" id="UP000694856"/>
    </source>
</evidence>
<evidence type="ECO:0000313" key="9">
    <source>
        <dbReference type="RefSeq" id="XP_032336378.1"/>
    </source>
</evidence>
<reference evidence="9" key="1">
    <citation type="submission" date="2025-08" db="UniProtKB">
        <authorList>
            <consortium name="RefSeq"/>
        </authorList>
    </citation>
    <scope>IDENTIFICATION</scope>
    <source>
        <tissue evidence="9">Ear skin</tissue>
    </source>
</reference>
<protein>
    <recommendedName>
        <fullName evidence="6">Prothymosin alpha</fullName>
    </recommendedName>
</protein>
<feature type="region of interest" description="Disordered" evidence="7">
    <location>
        <begin position="15"/>
        <end position="238"/>
    </location>
</feature>
<sequence length="238" mass="25681">MQRRTPAYLGLCAEAAGTSRGPERLASNSRALGGASTTCGLRVSRVRGAFGSHGPRAPRAQCVRRPARKARRAGVRACAPRPPRPHSSPGLRPPGGGSGRRRGPRWAGWGGLARQVPRLSDLPHPGLSTPVFVGGRVPRRMEKDLKEKKEVVEEAENGREAPANGNANEENGEQEADNEVDEEEEEGGEEEEEEEEGDGEEEDGDEDEEAEAATGKRAAEDDEDDDVDTKKQKTDEDD</sequence>
<dbReference type="InterPro" id="IPR004931">
    <property type="entry name" value="Pro/parathymosin"/>
</dbReference>
<feature type="compositionally biased region" description="Basic and acidic residues" evidence="7">
    <location>
        <begin position="228"/>
        <end position="238"/>
    </location>
</feature>
<feature type="compositionally biased region" description="Low complexity" evidence="7">
    <location>
        <begin position="160"/>
        <end position="169"/>
    </location>
</feature>
<name>A0A8B8T2V9_CAMFR</name>
<comment type="subunit">
    <text evidence="5">Interacts with NUPR1; regulates apoptotic process.</text>
</comment>
<evidence type="ECO:0000256" key="1">
    <source>
        <dbReference type="ARBA" id="ARBA00004123"/>
    </source>
</evidence>
<evidence type="ECO:0000256" key="4">
    <source>
        <dbReference type="ARBA" id="ARBA00037621"/>
    </source>
</evidence>
<dbReference type="PANTHER" id="PTHR22745">
    <property type="entry name" value="PROTHYMOSIN ALPHA"/>
    <property type="match status" value="1"/>
</dbReference>
<dbReference type="GO" id="GO:0043066">
    <property type="term" value="P:negative regulation of apoptotic process"/>
    <property type="evidence" value="ECO:0007669"/>
    <property type="project" value="TreeGrafter"/>
</dbReference>
<feature type="compositionally biased region" description="Acidic residues" evidence="7">
    <location>
        <begin position="170"/>
        <end position="211"/>
    </location>
</feature>
<dbReference type="GO" id="GO:0005634">
    <property type="term" value="C:nucleus"/>
    <property type="evidence" value="ECO:0007669"/>
    <property type="project" value="UniProtKB-SubCell"/>
</dbReference>
<dbReference type="GeneID" id="102516785"/>
<dbReference type="Proteomes" id="UP000694856">
    <property type="component" value="Chromosome 5"/>
</dbReference>
<dbReference type="Pfam" id="PF03247">
    <property type="entry name" value="Prothymosin"/>
    <property type="match status" value="1"/>
</dbReference>
<gene>
    <name evidence="9" type="primary">PTMA</name>
</gene>
<dbReference type="RefSeq" id="XP_032336378.1">
    <property type="nucleotide sequence ID" value="XM_032480487.1"/>
</dbReference>
<keyword evidence="8" id="KW-1185">Reference proteome</keyword>
<dbReference type="CTD" id="5757"/>
<feature type="compositionally biased region" description="Basic residues" evidence="7">
    <location>
        <begin position="65"/>
        <end position="74"/>
    </location>
</feature>
<evidence type="ECO:0000256" key="7">
    <source>
        <dbReference type="SAM" id="MobiDB-lite"/>
    </source>
</evidence>
<evidence type="ECO:0000256" key="3">
    <source>
        <dbReference type="ARBA" id="ARBA00023242"/>
    </source>
</evidence>
<dbReference type="AlphaFoldDB" id="A0A8B8T2V9"/>
<accession>A0A8B8T2V9</accession>
<evidence type="ECO:0000256" key="5">
    <source>
        <dbReference type="ARBA" id="ARBA00038744"/>
    </source>
</evidence>
<comment type="subcellular location">
    <subcellularLocation>
        <location evidence="1">Nucleus</location>
    </subcellularLocation>
</comment>
<evidence type="ECO:0000256" key="6">
    <source>
        <dbReference type="ARBA" id="ARBA00040447"/>
    </source>
</evidence>
<proteinExistence type="inferred from homology"/>
<comment type="similarity">
    <text evidence="2">Belongs to the pro/parathymosin family.</text>
</comment>